<accession>A0ABN7VJC5</accession>
<organism evidence="1 2">
    <name type="scientific">Gigaspora margarita</name>
    <dbReference type="NCBI Taxonomy" id="4874"/>
    <lineage>
        <taxon>Eukaryota</taxon>
        <taxon>Fungi</taxon>
        <taxon>Fungi incertae sedis</taxon>
        <taxon>Mucoromycota</taxon>
        <taxon>Glomeromycotina</taxon>
        <taxon>Glomeromycetes</taxon>
        <taxon>Diversisporales</taxon>
        <taxon>Gigasporaceae</taxon>
        <taxon>Gigaspora</taxon>
    </lineage>
</organism>
<gene>
    <name evidence="1" type="ORF">GMARGA_LOCUS19365</name>
</gene>
<name>A0ABN7VJC5_GIGMA</name>
<evidence type="ECO:0000313" key="2">
    <source>
        <dbReference type="Proteomes" id="UP000789901"/>
    </source>
</evidence>
<evidence type="ECO:0000313" key="1">
    <source>
        <dbReference type="EMBL" id="CAG8778377.1"/>
    </source>
</evidence>
<proteinExistence type="predicted"/>
<protein>
    <submittedName>
        <fullName evidence="1">17149_t:CDS:1</fullName>
    </submittedName>
</protein>
<dbReference type="EMBL" id="CAJVQB010016105">
    <property type="protein sequence ID" value="CAG8778377.1"/>
    <property type="molecule type" value="Genomic_DNA"/>
</dbReference>
<reference evidence="1 2" key="1">
    <citation type="submission" date="2021-06" db="EMBL/GenBank/DDBJ databases">
        <authorList>
            <person name="Kallberg Y."/>
            <person name="Tangrot J."/>
            <person name="Rosling A."/>
        </authorList>
    </citation>
    <scope>NUCLEOTIDE SEQUENCE [LARGE SCALE GENOMIC DNA]</scope>
    <source>
        <strain evidence="1 2">120-4 pot B 10/14</strain>
    </source>
</reference>
<keyword evidence="2" id="KW-1185">Reference proteome</keyword>
<dbReference type="Proteomes" id="UP000789901">
    <property type="component" value="Unassembled WGS sequence"/>
</dbReference>
<comment type="caution">
    <text evidence="1">The sequence shown here is derived from an EMBL/GenBank/DDBJ whole genome shotgun (WGS) entry which is preliminary data.</text>
</comment>
<sequence>MLNFMIENIKIFLKNAVFHGQFKANPVELLTNFKKDVRNKVAHRIVVDGKGRWSDHALQNVAILACEVIICFGRNYEEALAKKENVDSEIIKRWIDNTSQKRKPDAVFGNKENIDSQKRKLDKVLDDKEKIDAPQKRIFKDKENVAPLQQENIDVIGNINSGKMIGLILDILEGLEETEKDDRKKMLKLAFDENVYMSKFLETIKNEKRKFQVCKFIQFASVMFVL</sequence>